<reference evidence="1" key="1">
    <citation type="journal article" date="2022" name="bioRxiv">
        <title>Sequencing and chromosome-scale assembly of the giantPleurodeles waltlgenome.</title>
        <authorList>
            <person name="Brown T."/>
            <person name="Elewa A."/>
            <person name="Iarovenko S."/>
            <person name="Subramanian E."/>
            <person name="Araus A.J."/>
            <person name="Petzold A."/>
            <person name="Susuki M."/>
            <person name="Suzuki K.-i.T."/>
            <person name="Hayashi T."/>
            <person name="Toyoda A."/>
            <person name="Oliveira C."/>
            <person name="Osipova E."/>
            <person name="Leigh N.D."/>
            <person name="Simon A."/>
            <person name="Yun M.H."/>
        </authorList>
    </citation>
    <scope>NUCLEOTIDE SEQUENCE</scope>
    <source>
        <strain evidence="1">20211129_DDA</strain>
        <tissue evidence="1">Liver</tissue>
    </source>
</reference>
<keyword evidence="2" id="KW-1185">Reference proteome</keyword>
<dbReference type="AlphaFoldDB" id="A0AAV7R0Z6"/>
<dbReference type="EMBL" id="JANPWB010000010">
    <property type="protein sequence ID" value="KAJ1145001.1"/>
    <property type="molecule type" value="Genomic_DNA"/>
</dbReference>
<dbReference type="Proteomes" id="UP001066276">
    <property type="component" value="Chromosome 6"/>
</dbReference>
<name>A0AAV7R0Z6_PLEWA</name>
<gene>
    <name evidence="1" type="ORF">NDU88_011293</name>
</gene>
<comment type="caution">
    <text evidence="1">The sequence shown here is derived from an EMBL/GenBank/DDBJ whole genome shotgun (WGS) entry which is preliminary data.</text>
</comment>
<evidence type="ECO:0000313" key="1">
    <source>
        <dbReference type="EMBL" id="KAJ1145001.1"/>
    </source>
</evidence>
<organism evidence="1 2">
    <name type="scientific">Pleurodeles waltl</name>
    <name type="common">Iberian ribbed newt</name>
    <dbReference type="NCBI Taxonomy" id="8319"/>
    <lineage>
        <taxon>Eukaryota</taxon>
        <taxon>Metazoa</taxon>
        <taxon>Chordata</taxon>
        <taxon>Craniata</taxon>
        <taxon>Vertebrata</taxon>
        <taxon>Euteleostomi</taxon>
        <taxon>Amphibia</taxon>
        <taxon>Batrachia</taxon>
        <taxon>Caudata</taxon>
        <taxon>Salamandroidea</taxon>
        <taxon>Salamandridae</taxon>
        <taxon>Pleurodelinae</taxon>
        <taxon>Pleurodeles</taxon>
    </lineage>
</organism>
<evidence type="ECO:0000313" key="2">
    <source>
        <dbReference type="Proteomes" id="UP001066276"/>
    </source>
</evidence>
<accession>A0AAV7R0Z6</accession>
<proteinExistence type="predicted"/>
<sequence>MVAWVRRCAAYCAGSEALDLLPEILAPRLKKSPRLPRGQRMEEAYVEVQSHRADVIVERRLRIGAGSRHPGPARLHLQGAARQNYRICLCEAGIEGLLVL</sequence>
<protein>
    <submittedName>
        <fullName evidence="1">Uncharacterized protein</fullName>
    </submittedName>
</protein>